<keyword evidence="12" id="KW-1185">Reference proteome</keyword>
<dbReference type="VEuPathDB" id="AmoebaDB:EIN_200820"/>
<dbReference type="GO" id="GO:0000139">
    <property type="term" value="C:Golgi membrane"/>
    <property type="evidence" value="ECO:0007669"/>
    <property type="project" value="UniProtKB-SubCell"/>
</dbReference>
<sequence>MQIKYFSLFFILLSLVVISLVFQISFSSNHLMLNSAEKNISSQNTSNTQTNTFFNTKNLNKTNTNYSLKSFTVDYSYPKYVQLYTYARPNYTYKQPIHIHNTKYPQNTLLAMIHTLPSHLVHIKNTRQTWCQRNYQDIFGFKCLFILVNKTVEDYDNTHPKENIFKTLLTMNSTYNDIYLIDMPGLQESWTTLQQKNIAAYTQIYPLYTSYKFYARVDDCVMVNVEMLMDVLNEIPSNNTVVGDFWNHAPWKEPGKKYYDKLASRYSLYYTFPSGYFSIFSNDITHFFADWDKYYNIAPSSLEDPGFGFLIWKYTKENNMKVNLIKPKLWGGQIKAKYGNYIVFHGMIGEMNQIDFYDRSIKDGHFVN</sequence>
<dbReference type="EMBL" id="KB207244">
    <property type="protein sequence ID" value="ELP83644.1"/>
    <property type="molecule type" value="Genomic_DNA"/>
</dbReference>
<dbReference type="RefSeq" id="XP_004182990.1">
    <property type="nucleotide sequence ID" value="XM_004182942.1"/>
</dbReference>
<evidence type="ECO:0000256" key="8">
    <source>
        <dbReference type="ARBA" id="ARBA00023034"/>
    </source>
</evidence>
<dbReference type="PANTHER" id="PTHR11214:SF3">
    <property type="entry name" value="BETA-1,3-GALACTOSYLTRANSFERASE 6"/>
    <property type="match status" value="1"/>
</dbReference>
<evidence type="ECO:0000256" key="10">
    <source>
        <dbReference type="RuleBase" id="RU363063"/>
    </source>
</evidence>
<evidence type="ECO:0000256" key="1">
    <source>
        <dbReference type="ARBA" id="ARBA00004323"/>
    </source>
</evidence>
<keyword evidence="6" id="KW-0735">Signal-anchor</keyword>
<keyword evidence="5" id="KW-0812">Transmembrane</keyword>
<protein>
    <recommendedName>
        <fullName evidence="10">Hexosyltransferase</fullName>
        <ecNumber evidence="10">2.4.1.-</ecNumber>
    </recommendedName>
</protein>
<comment type="subcellular location">
    <subcellularLocation>
        <location evidence="1 10">Golgi apparatus membrane</location>
        <topology evidence="1 10">Single-pass type II membrane protein</topology>
    </subcellularLocation>
</comment>
<dbReference type="Proteomes" id="UP000014680">
    <property type="component" value="Unassembled WGS sequence"/>
</dbReference>
<proteinExistence type="inferred from homology"/>
<name>L7FJA7_ENTIV</name>
<dbReference type="InterPro" id="IPR002659">
    <property type="entry name" value="Glyco_trans_31"/>
</dbReference>
<evidence type="ECO:0000313" key="12">
    <source>
        <dbReference type="Proteomes" id="UP000014680"/>
    </source>
</evidence>
<gene>
    <name evidence="11" type="ORF">EIN_200820</name>
</gene>
<dbReference type="OrthoDB" id="1158011at2759"/>
<keyword evidence="8 10" id="KW-0333">Golgi apparatus</keyword>
<dbReference type="EC" id="2.4.1.-" evidence="10"/>
<comment type="similarity">
    <text evidence="2 10">Belongs to the glycosyltransferase 31 family.</text>
</comment>
<evidence type="ECO:0000256" key="9">
    <source>
        <dbReference type="ARBA" id="ARBA00023136"/>
    </source>
</evidence>
<evidence type="ECO:0000256" key="7">
    <source>
        <dbReference type="ARBA" id="ARBA00022989"/>
    </source>
</evidence>
<evidence type="ECO:0000256" key="3">
    <source>
        <dbReference type="ARBA" id="ARBA00022676"/>
    </source>
</evidence>
<evidence type="ECO:0000313" key="11">
    <source>
        <dbReference type="EMBL" id="ELP83644.1"/>
    </source>
</evidence>
<dbReference type="Gene3D" id="3.90.550.50">
    <property type="match status" value="1"/>
</dbReference>
<evidence type="ECO:0000256" key="2">
    <source>
        <dbReference type="ARBA" id="ARBA00008661"/>
    </source>
</evidence>
<evidence type="ECO:0000256" key="4">
    <source>
        <dbReference type="ARBA" id="ARBA00022679"/>
    </source>
</evidence>
<keyword evidence="4" id="KW-0808">Transferase</keyword>
<dbReference type="AlphaFoldDB" id="L7FJA7"/>
<dbReference type="PANTHER" id="PTHR11214">
    <property type="entry name" value="BETA-1,3-N-ACETYLGLUCOSAMINYLTRANSFERASE"/>
    <property type="match status" value="1"/>
</dbReference>
<dbReference type="KEGG" id="eiv:EIN_200820"/>
<evidence type="ECO:0000256" key="5">
    <source>
        <dbReference type="ARBA" id="ARBA00022692"/>
    </source>
</evidence>
<dbReference type="Pfam" id="PF01762">
    <property type="entry name" value="Galactosyl_T"/>
    <property type="match status" value="1"/>
</dbReference>
<evidence type="ECO:0000256" key="6">
    <source>
        <dbReference type="ARBA" id="ARBA00022968"/>
    </source>
</evidence>
<keyword evidence="7" id="KW-1133">Transmembrane helix</keyword>
<organism evidence="11 12">
    <name type="scientific">Entamoeba invadens IP1</name>
    <dbReference type="NCBI Taxonomy" id="370355"/>
    <lineage>
        <taxon>Eukaryota</taxon>
        <taxon>Amoebozoa</taxon>
        <taxon>Evosea</taxon>
        <taxon>Archamoebae</taxon>
        <taxon>Mastigamoebida</taxon>
        <taxon>Entamoebidae</taxon>
        <taxon>Entamoeba</taxon>
    </lineage>
</organism>
<dbReference type="GO" id="GO:0016758">
    <property type="term" value="F:hexosyltransferase activity"/>
    <property type="evidence" value="ECO:0007669"/>
    <property type="project" value="InterPro"/>
</dbReference>
<dbReference type="GO" id="GO:0006493">
    <property type="term" value="P:protein O-linked glycosylation"/>
    <property type="evidence" value="ECO:0007669"/>
    <property type="project" value="TreeGrafter"/>
</dbReference>
<reference evidence="11 12" key="1">
    <citation type="submission" date="2012-10" db="EMBL/GenBank/DDBJ databases">
        <authorList>
            <person name="Zafar N."/>
            <person name="Inman J."/>
            <person name="Hall N."/>
            <person name="Lorenzi H."/>
            <person name="Caler E."/>
        </authorList>
    </citation>
    <scope>NUCLEOTIDE SEQUENCE [LARGE SCALE GENOMIC DNA]</scope>
    <source>
        <strain evidence="11 12">IP1</strain>
    </source>
</reference>
<keyword evidence="9" id="KW-0472">Membrane</keyword>
<dbReference type="GeneID" id="14882610"/>
<keyword evidence="3 10" id="KW-0328">Glycosyltransferase</keyword>
<accession>L7FJA7</accession>